<keyword evidence="1" id="KW-0813">Transport</keyword>
<proteinExistence type="inferred from homology"/>
<accession>A0A5B9D5H5</accession>
<comment type="similarity">
    <text evidence="1">Belongs to the vitamin uptake transporter (VUT/ECF) (TC 2.A.88) family. Q precursor transporter subfamily.</text>
</comment>
<dbReference type="EMBL" id="CP042905">
    <property type="protein sequence ID" value="QEE14295.1"/>
    <property type="molecule type" value="Genomic_DNA"/>
</dbReference>
<sequence>MDYLILVFWVLSLFLSTSFIALYIRKYNKSDVIIAVYVVYIALSQILAAKIAVFWNWTAPAAVIIFPFTFQLTDTMNEHFGQKETHKMIFIAFLTQILMVIFIWFGNSLEPAGFWWVDNDQWLSIFNQSIAITGASWISYLLTENLDAWLYQKIKKWTKGKMLWVRSVLSDIPMLALDSVIFVTLAFGVFSSPSQWDIVGITILGQLITKWFFGVLDTPFMYLDRFIVNYKMEKKEKPLENES</sequence>
<dbReference type="Pfam" id="PF02592">
    <property type="entry name" value="Vut_1"/>
    <property type="match status" value="1"/>
</dbReference>
<dbReference type="GO" id="GO:0022857">
    <property type="term" value="F:transmembrane transporter activity"/>
    <property type="evidence" value="ECO:0007669"/>
    <property type="project" value="UniProtKB-UniRule"/>
</dbReference>
<gene>
    <name evidence="2" type="ORF">DSAG12_00106</name>
</gene>
<organism evidence="2 3">
    <name type="scientific">Promethearchaeum syntrophicum</name>
    <dbReference type="NCBI Taxonomy" id="2594042"/>
    <lineage>
        <taxon>Archaea</taxon>
        <taxon>Promethearchaeati</taxon>
        <taxon>Promethearchaeota</taxon>
        <taxon>Promethearchaeia</taxon>
        <taxon>Promethearchaeales</taxon>
        <taxon>Promethearchaeaceae</taxon>
        <taxon>Promethearchaeum</taxon>
    </lineage>
</organism>
<keyword evidence="1" id="KW-1133">Transmembrane helix</keyword>
<dbReference type="PANTHER" id="PTHR34300:SF2">
    <property type="entry name" value="QUEUOSINE PRECURSOR TRANSPORTER-RELATED"/>
    <property type="match status" value="1"/>
</dbReference>
<comment type="function">
    <text evidence="1">Involved in the import of queuosine (Q) precursors, required for Q precursor salvage.</text>
</comment>
<dbReference type="HAMAP" id="MF_02088">
    <property type="entry name" value="Q_prec_transport"/>
    <property type="match status" value="1"/>
</dbReference>
<feature type="transmembrane region" description="Helical" evidence="1">
    <location>
        <begin position="125"/>
        <end position="142"/>
    </location>
</feature>
<keyword evidence="3" id="KW-1185">Reference proteome</keyword>
<reference evidence="2 3" key="1">
    <citation type="journal article" date="2020" name="Nature">
        <title>Isolation of an archaeon at the prokaryote-eukaryote interface.</title>
        <authorList>
            <person name="Imachi H."/>
            <person name="Nobu M.K."/>
            <person name="Nakahara N."/>
            <person name="Morono Y."/>
            <person name="Ogawara M."/>
            <person name="Takaki Y."/>
            <person name="Takano Y."/>
            <person name="Uematsu K."/>
            <person name="Ikuta T."/>
            <person name="Ito M."/>
            <person name="Matsui Y."/>
            <person name="Miyazaki M."/>
            <person name="Murata K."/>
            <person name="Saito Y."/>
            <person name="Sakai S."/>
            <person name="Song C."/>
            <person name="Tasumi E."/>
            <person name="Yamanaka Y."/>
            <person name="Yamaguchi T."/>
            <person name="Kamagata Y."/>
            <person name="Tamaki H."/>
            <person name="Takai K."/>
        </authorList>
    </citation>
    <scope>NUCLEOTIDE SEQUENCE [LARGE SCALE GENOMIC DNA]</scope>
    <source>
        <strain evidence="2 3">MK-D1</strain>
    </source>
</reference>
<feature type="transmembrane region" description="Helical" evidence="1">
    <location>
        <begin position="54"/>
        <end position="73"/>
    </location>
</feature>
<dbReference type="RefSeq" id="WP_147661255.1">
    <property type="nucleotide sequence ID" value="NZ_CP042905.2"/>
</dbReference>
<feature type="transmembrane region" description="Helical" evidence="1">
    <location>
        <begin position="163"/>
        <end position="190"/>
    </location>
</feature>
<dbReference type="Proteomes" id="UP000321408">
    <property type="component" value="Chromosome"/>
</dbReference>
<keyword evidence="1" id="KW-0812">Transmembrane</keyword>
<evidence type="ECO:0000313" key="2">
    <source>
        <dbReference type="EMBL" id="QEE14295.1"/>
    </source>
</evidence>
<dbReference type="PANTHER" id="PTHR34300">
    <property type="entry name" value="QUEUOSINE PRECURSOR TRANSPORTER-RELATED"/>
    <property type="match status" value="1"/>
</dbReference>
<dbReference type="OrthoDB" id="82146at2157"/>
<dbReference type="GeneID" id="41328112"/>
<feature type="transmembrane region" description="Helical" evidence="1">
    <location>
        <begin position="85"/>
        <end position="105"/>
    </location>
</feature>
<feature type="transmembrane region" description="Helical" evidence="1">
    <location>
        <begin position="196"/>
        <end position="216"/>
    </location>
</feature>
<keyword evidence="1" id="KW-0472">Membrane</keyword>
<comment type="subcellular location">
    <subcellularLocation>
        <location evidence="1">Cell membrane</location>
        <topology evidence="1">Multi-pass membrane protein</topology>
    </subcellularLocation>
</comment>
<reference evidence="2 3" key="2">
    <citation type="journal article" date="2024" name="Int. J. Syst. Evol. Microbiol.">
        <title>Promethearchaeum syntrophicum gen. nov., sp. nov., an anaerobic, obligately syntrophic archaeon, the first isolate of the lineage 'Asgard' archaea, and proposal of the new archaeal phylum Promethearchaeota phyl. nov. and kingdom Promethearchaeati regn. nov.</title>
        <authorList>
            <person name="Imachi H."/>
            <person name="Nobu M.K."/>
            <person name="Kato S."/>
            <person name="Takaki Y."/>
            <person name="Miyazaki M."/>
            <person name="Miyata M."/>
            <person name="Ogawara M."/>
            <person name="Saito Y."/>
            <person name="Sakai S."/>
            <person name="Tahara Y.O."/>
            <person name="Takano Y."/>
            <person name="Tasumi E."/>
            <person name="Uematsu K."/>
            <person name="Yoshimura T."/>
            <person name="Itoh T."/>
            <person name="Ohkuma M."/>
            <person name="Takai K."/>
        </authorList>
    </citation>
    <scope>NUCLEOTIDE SEQUENCE [LARGE SCALE GENOMIC DNA]</scope>
    <source>
        <strain evidence="2 3">MK-D1</strain>
    </source>
</reference>
<keyword evidence="1" id="KW-1003">Cell membrane</keyword>
<protein>
    <recommendedName>
        <fullName evidence="1">Probable queuosine precursor transporter</fullName>
        <shortName evidence="1">Q precursor transporter</shortName>
    </recommendedName>
</protein>
<evidence type="ECO:0000256" key="1">
    <source>
        <dbReference type="HAMAP-Rule" id="MF_02088"/>
    </source>
</evidence>
<dbReference type="NCBIfam" id="TIGR00697">
    <property type="entry name" value="queuosine precursor transporter"/>
    <property type="match status" value="1"/>
</dbReference>
<feature type="transmembrane region" description="Helical" evidence="1">
    <location>
        <begin position="6"/>
        <end position="24"/>
    </location>
</feature>
<evidence type="ECO:0000313" key="3">
    <source>
        <dbReference type="Proteomes" id="UP000321408"/>
    </source>
</evidence>
<dbReference type="GO" id="GO:0005886">
    <property type="term" value="C:plasma membrane"/>
    <property type="evidence" value="ECO:0007669"/>
    <property type="project" value="UniProtKB-SubCell"/>
</dbReference>
<name>A0A5B9D5H5_9ARCH</name>
<dbReference type="KEGG" id="psyt:DSAG12_00106"/>
<dbReference type="AlphaFoldDB" id="A0A5B9D5H5"/>
<dbReference type="InterPro" id="IPR003744">
    <property type="entry name" value="YhhQ"/>
</dbReference>
<feature type="transmembrane region" description="Helical" evidence="1">
    <location>
        <begin position="31"/>
        <end position="48"/>
    </location>
</feature>